<protein>
    <submittedName>
        <fullName evidence="1">Uncharacterized protein</fullName>
    </submittedName>
</protein>
<comment type="caution">
    <text evidence="1">The sequence shown here is derived from an EMBL/GenBank/DDBJ whole genome shotgun (WGS) entry which is preliminary data.</text>
</comment>
<evidence type="ECO:0000313" key="1">
    <source>
        <dbReference type="EMBL" id="RRT81306.1"/>
    </source>
</evidence>
<accession>A0A427AYX3</accession>
<name>A0A427AYX3_ENSVE</name>
<dbReference type="EMBL" id="AMZH03000941">
    <property type="protein sequence ID" value="RRT81306.1"/>
    <property type="molecule type" value="Genomic_DNA"/>
</dbReference>
<gene>
    <name evidence="1" type="ORF">B296_00003150</name>
</gene>
<proteinExistence type="predicted"/>
<dbReference type="Proteomes" id="UP000287651">
    <property type="component" value="Unassembled WGS sequence"/>
</dbReference>
<dbReference type="AlphaFoldDB" id="A0A427AYX3"/>
<organism evidence="1 2">
    <name type="scientific">Ensete ventricosum</name>
    <name type="common">Abyssinian banana</name>
    <name type="synonym">Musa ensete</name>
    <dbReference type="NCBI Taxonomy" id="4639"/>
    <lineage>
        <taxon>Eukaryota</taxon>
        <taxon>Viridiplantae</taxon>
        <taxon>Streptophyta</taxon>
        <taxon>Embryophyta</taxon>
        <taxon>Tracheophyta</taxon>
        <taxon>Spermatophyta</taxon>
        <taxon>Magnoliopsida</taxon>
        <taxon>Liliopsida</taxon>
        <taxon>Zingiberales</taxon>
        <taxon>Musaceae</taxon>
        <taxon>Ensete</taxon>
    </lineage>
</organism>
<reference evidence="1 2" key="1">
    <citation type="journal article" date="2014" name="Agronomy (Basel)">
        <title>A Draft Genome Sequence for Ensete ventricosum, the Drought-Tolerant Tree Against Hunger.</title>
        <authorList>
            <person name="Harrison J."/>
            <person name="Moore K.A."/>
            <person name="Paszkiewicz K."/>
            <person name="Jones T."/>
            <person name="Grant M."/>
            <person name="Ambacheew D."/>
            <person name="Muzemil S."/>
            <person name="Studholme D.J."/>
        </authorList>
    </citation>
    <scope>NUCLEOTIDE SEQUENCE [LARGE SCALE GENOMIC DNA]</scope>
</reference>
<evidence type="ECO:0000313" key="2">
    <source>
        <dbReference type="Proteomes" id="UP000287651"/>
    </source>
</evidence>
<sequence>MELQPIRCHHICELRHLRDSSSPSPCLVLHSRFLPVLLRLQRDQHGDRKASWSVADAVDYKGLPADKSKTGGWVPAALILGLSSTS</sequence>